<evidence type="ECO:0000256" key="1">
    <source>
        <dbReference type="SAM" id="MobiDB-lite"/>
    </source>
</evidence>
<feature type="region of interest" description="Disordered" evidence="1">
    <location>
        <begin position="1"/>
        <end position="35"/>
    </location>
</feature>
<feature type="compositionally biased region" description="Polar residues" evidence="1">
    <location>
        <begin position="24"/>
        <end position="33"/>
    </location>
</feature>
<reference evidence="2" key="1">
    <citation type="submission" date="2020-03" db="EMBL/GenBank/DDBJ databases">
        <title>The deep terrestrial virosphere.</title>
        <authorList>
            <person name="Holmfeldt K."/>
            <person name="Nilsson E."/>
            <person name="Simone D."/>
            <person name="Lopez-Fernandez M."/>
            <person name="Wu X."/>
            <person name="de Brujin I."/>
            <person name="Lundin D."/>
            <person name="Andersson A."/>
            <person name="Bertilsson S."/>
            <person name="Dopson M."/>
        </authorList>
    </citation>
    <scope>NUCLEOTIDE SEQUENCE</scope>
    <source>
        <strain evidence="2">MM415B00488</strain>
    </source>
</reference>
<sequence length="113" mass="12131">MARGDRVRTTHTRPAPVVPRQESRPTQRLSAAVQSEGRLARLAADTDGRMVTATLAGAATTTVRHGLGRTPKGWRIERATGTPPVVCETTRDADGLSLQKTTAGACVVTLWIW</sequence>
<dbReference type="AlphaFoldDB" id="A0A6M3J3L2"/>
<name>A0A6M3J3L2_9ZZZZ</name>
<gene>
    <name evidence="2" type="ORF">MM415B00488_0007</name>
</gene>
<proteinExistence type="predicted"/>
<protein>
    <submittedName>
        <fullName evidence="2">Uncharacterized protein</fullName>
    </submittedName>
</protein>
<organism evidence="2">
    <name type="scientific">viral metagenome</name>
    <dbReference type="NCBI Taxonomy" id="1070528"/>
    <lineage>
        <taxon>unclassified sequences</taxon>
        <taxon>metagenomes</taxon>
        <taxon>organismal metagenomes</taxon>
    </lineage>
</organism>
<evidence type="ECO:0000313" key="2">
    <source>
        <dbReference type="EMBL" id="QJA64559.1"/>
    </source>
</evidence>
<accession>A0A6M3J3L2</accession>
<dbReference type="EMBL" id="MT141522">
    <property type="protein sequence ID" value="QJA64559.1"/>
    <property type="molecule type" value="Genomic_DNA"/>
</dbReference>